<sequence length="80" mass="8942">MMNDWKLAHNRITVVSKDTKAKSYRSLQSEPSTLNSINAFDGEDSIFKLVLLDKELALVTSHPPTVLSNSFQNDCVKESS</sequence>
<gene>
    <name evidence="1" type="primary">Acey_s0384.g391</name>
    <name evidence="1" type="ORF">Y032_0384g391</name>
</gene>
<dbReference type="OrthoDB" id="5846680at2759"/>
<protein>
    <submittedName>
        <fullName evidence="1">Uncharacterized protein</fullName>
    </submittedName>
</protein>
<reference evidence="2" key="1">
    <citation type="journal article" date="2015" name="Nat. Genet.">
        <title>The genome and transcriptome of the zoonotic hookworm Ancylostoma ceylanicum identify infection-specific gene families.</title>
        <authorList>
            <person name="Schwarz E.M."/>
            <person name="Hu Y."/>
            <person name="Antoshechkin I."/>
            <person name="Miller M.M."/>
            <person name="Sternberg P.W."/>
            <person name="Aroian R.V."/>
        </authorList>
    </citation>
    <scope>NUCLEOTIDE SEQUENCE</scope>
    <source>
        <strain evidence="2">HY135</strain>
    </source>
</reference>
<organism evidence="1 2">
    <name type="scientific">Ancylostoma ceylanicum</name>
    <dbReference type="NCBI Taxonomy" id="53326"/>
    <lineage>
        <taxon>Eukaryota</taxon>
        <taxon>Metazoa</taxon>
        <taxon>Ecdysozoa</taxon>
        <taxon>Nematoda</taxon>
        <taxon>Chromadorea</taxon>
        <taxon>Rhabditida</taxon>
        <taxon>Rhabditina</taxon>
        <taxon>Rhabditomorpha</taxon>
        <taxon>Strongyloidea</taxon>
        <taxon>Ancylostomatidae</taxon>
        <taxon>Ancylostomatinae</taxon>
        <taxon>Ancylostoma</taxon>
    </lineage>
</organism>
<comment type="caution">
    <text evidence="1">The sequence shown here is derived from an EMBL/GenBank/DDBJ whole genome shotgun (WGS) entry which is preliminary data.</text>
</comment>
<dbReference type="AlphaFoldDB" id="A0A016RST7"/>
<accession>A0A016RST7</accession>
<keyword evidence="2" id="KW-1185">Reference proteome</keyword>
<proteinExistence type="predicted"/>
<dbReference type="EMBL" id="JARK01001720">
    <property type="protein sequence ID" value="EYB81393.1"/>
    <property type="molecule type" value="Genomic_DNA"/>
</dbReference>
<evidence type="ECO:0000313" key="2">
    <source>
        <dbReference type="Proteomes" id="UP000024635"/>
    </source>
</evidence>
<evidence type="ECO:0000313" key="1">
    <source>
        <dbReference type="EMBL" id="EYB81393.1"/>
    </source>
</evidence>
<dbReference type="Proteomes" id="UP000024635">
    <property type="component" value="Unassembled WGS sequence"/>
</dbReference>
<name>A0A016RST7_9BILA</name>